<proteinExistence type="predicted"/>
<comment type="subcellular location">
    <subcellularLocation>
        <location evidence="1">Membrane</location>
        <topology evidence="1">Multi-pass membrane protein</topology>
    </subcellularLocation>
</comment>
<dbReference type="Gene3D" id="3.40.50.1000">
    <property type="entry name" value="HAD superfamily/HAD-like"/>
    <property type="match status" value="1"/>
</dbReference>
<keyword evidence="9" id="KW-0472">Membrane</keyword>
<reference evidence="10" key="1">
    <citation type="submission" date="2022-07" db="EMBL/GenBank/DDBJ databases">
        <title>Genome analysis of Parmales, a sister group of diatoms, reveals the evolutionary specialization of diatoms from phago-mixotrophs to photoautotrophs.</title>
        <authorList>
            <person name="Ban H."/>
            <person name="Sato S."/>
            <person name="Yoshikawa S."/>
            <person name="Kazumasa Y."/>
            <person name="Nakamura Y."/>
            <person name="Ichinomiya M."/>
            <person name="Saitoh K."/>
            <person name="Sato N."/>
            <person name="Blanc-Mathieu R."/>
            <person name="Endo H."/>
            <person name="Kuwata A."/>
            <person name="Ogata H."/>
        </authorList>
    </citation>
    <scope>NUCLEOTIDE SEQUENCE</scope>
</reference>
<accession>A0A9W7G7G7</accession>
<dbReference type="Proteomes" id="UP001165082">
    <property type="component" value="Unassembled WGS sequence"/>
</dbReference>
<dbReference type="GO" id="GO:0005524">
    <property type="term" value="F:ATP binding"/>
    <property type="evidence" value="ECO:0007669"/>
    <property type="project" value="UniProtKB-KW"/>
</dbReference>
<dbReference type="InterPro" id="IPR023299">
    <property type="entry name" value="ATPase_P-typ_cyto_dom_N"/>
</dbReference>
<dbReference type="InterPro" id="IPR006544">
    <property type="entry name" value="P-type_TPase_V"/>
</dbReference>
<keyword evidence="8" id="KW-1133">Transmembrane helix</keyword>
<dbReference type="OrthoDB" id="48943at2759"/>
<dbReference type="PANTHER" id="PTHR45630">
    <property type="entry name" value="CATION-TRANSPORTING ATPASE-RELATED"/>
    <property type="match status" value="1"/>
</dbReference>
<keyword evidence="3" id="KW-0479">Metal-binding</keyword>
<dbReference type="InterPro" id="IPR023214">
    <property type="entry name" value="HAD_sf"/>
</dbReference>
<evidence type="ECO:0000256" key="2">
    <source>
        <dbReference type="ARBA" id="ARBA00022692"/>
    </source>
</evidence>
<dbReference type="GO" id="GO:0140358">
    <property type="term" value="F:P-type transmembrane transporter activity"/>
    <property type="evidence" value="ECO:0007669"/>
    <property type="project" value="InterPro"/>
</dbReference>
<evidence type="ECO:0000313" key="11">
    <source>
        <dbReference type="Proteomes" id="UP001165082"/>
    </source>
</evidence>
<dbReference type="SUPFAM" id="SSF81660">
    <property type="entry name" value="Metal cation-transporting ATPase, ATP-binding domain N"/>
    <property type="match status" value="1"/>
</dbReference>
<dbReference type="InterPro" id="IPR036412">
    <property type="entry name" value="HAD-like_sf"/>
</dbReference>
<sequence>MAKNVIGIVGCVIAARELMEDSRNEGLMYVLRVLREIGGPEFNRIVGNKENEFRGKCRNRGVEVRRILGGDGEYVWEKVGRVERVVWDKTGTLTNEGTGIKGVFRNGGGEGKALLGCVVMGKKGRVESDMTELGGKKGYKLVAVDGKKESVKKNGKKIATVISRLDFSPTLKHSTALVSTPDGCYYVYTNGSPDALGGDDGDENWWEDTVRDRARKGQRVVVTAVQNVTSEVSSVTNATDVDLTTLVNPKVGYGQVQQVVTFGTAVRSKSRPTIARLREQGVGSVICTGDSVEAGVWVGRKVGVVNKKAVRVEAGKRKGQLELWVREGDQGGKKKGRKDKVRKLTQGNVENVIGSGATIVMTGDVFVKVLESSSEGAQCLLDNLDAVGLLGRCTPEQKRAFIRVLKKSRGVMMVGDGCNDVLAMEEADVGVGIMGGFGGTGQIKGEDEDEDGEEGVRKVLKRVRKTRQVMIEKGVDKAEAGQAALVAELKRRSDLSKGGVTAARALVGSSSDDLVIKETGGSLNGDFTSLVPSVSVVGSLFDLSLTFKSGMRQTVIQEWLYGEVEKSRLKPKKGGMSGRPKGGVGPLGWSSVLLQSLIHSYSLYLCWTRGSRLDSLSSSKLSALIKPSASNPFGGGILARSSPRPSLSPSSLHGLPSSSAKARLLFYRSFRPSHVNAFGMDGEEKAWLGKLAVGNFVAILLVASCMNRAS</sequence>
<dbReference type="AlphaFoldDB" id="A0A9W7G7G7"/>
<keyword evidence="4" id="KW-0547">Nucleotide-binding</keyword>
<keyword evidence="6" id="KW-0460">Magnesium</keyword>
<gene>
    <name evidence="10" type="ORF">TrRE_jg12637</name>
</gene>
<evidence type="ECO:0000256" key="3">
    <source>
        <dbReference type="ARBA" id="ARBA00022723"/>
    </source>
</evidence>
<evidence type="ECO:0000256" key="6">
    <source>
        <dbReference type="ARBA" id="ARBA00022842"/>
    </source>
</evidence>
<protein>
    <submittedName>
        <fullName evidence="10">Uncharacterized protein</fullName>
    </submittedName>
</protein>
<dbReference type="SUPFAM" id="SSF56784">
    <property type="entry name" value="HAD-like"/>
    <property type="match status" value="1"/>
</dbReference>
<keyword evidence="2" id="KW-0812">Transmembrane</keyword>
<keyword evidence="11" id="KW-1185">Reference proteome</keyword>
<keyword evidence="5" id="KW-0067">ATP-binding</keyword>
<evidence type="ECO:0000256" key="7">
    <source>
        <dbReference type="ARBA" id="ARBA00022967"/>
    </source>
</evidence>
<dbReference type="EMBL" id="BRXZ01007916">
    <property type="protein sequence ID" value="GMI35895.1"/>
    <property type="molecule type" value="Genomic_DNA"/>
</dbReference>
<name>A0A9W7G7G7_9STRA</name>
<organism evidence="10 11">
    <name type="scientific">Triparma retinervis</name>
    <dbReference type="NCBI Taxonomy" id="2557542"/>
    <lineage>
        <taxon>Eukaryota</taxon>
        <taxon>Sar</taxon>
        <taxon>Stramenopiles</taxon>
        <taxon>Ochrophyta</taxon>
        <taxon>Bolidophyceae</taxon>
        <taxon>Parmales</taxon>
        <taxon>Triparmaceae</taxon>
        <taxon>Triparma</taxon>
    </lineage>
</organism>
<dbReference type="PROSITE" id="PS00154">
    <property type="entry name" value="ATPASE_E1_E2"/>
    <property type="match status" value="1"/>
</dbReference>
<dbReference type="SFLD" id="SFLDG00002">
    <property type="entry name" value="C1.7:_P-type_atpase_like"/>
    <property type="match status" value="1"/>
</dbReference>
<comment type="caution">
    <text evidence="10">The sequence shown here is derived from an EMBL/GenBank/DDBJ whole genome shotgun (WGS) entry which is preliminary data.</text>
</comment>
<evidence type="ECO:0000256" key="9">
    <source>
        <dbReference type="ARBA" id="ARBA00023136"/>
    </source>
</evidence>
<dbReference type="SFLD" id="SFLDF00027">
    <property type="entry name" value="p-type_atpase"/>
    <property type="match status" value="1"/>
</dbReference>
<dbReference type="InterPro" id="IPR018303">
    <property type="entry name" value="ATPase_P-typ_P_site"/>
</dbReference>
<dbReference type="PANTHER" id="PTHR45630:SF6">
    <property type="entry name" value="CATION-TRANSPORTING P-TYPE ATPASE N-TERMINAL DOMAIN-CONTAINING PROTEIN"/>
    <property type="match status" value="1"/>
</dbReference>
<evidence type="ECO:0000313" key="10">
    <source>
        <dbReference type="EMBL" id="GMI35895.1"/>
    </source>
</evidence>
<dbReference type="PRINTS" id="PR00119">
    <property type="entry name" value="CATATPASE"/>
</dbReference>
<dbReference type="GO" id="GO:0046872">
    <property type="term" value="F:metal ion binding"/>
    <property type="evidence" value="ECO:0007669"/>
    <property type="project" value="UniProtKB-KW"/>
</dbReference>
<evidence type="ECO:0000256" key="4">
    <source>
        <dbReference type="ARBA" id="ARBA00022741"/>
    </source>
</evidence>
<dbReference type="InterPro" id="IPR044492">
    <property type="entry name" value="P_typ_ATPase_HD_dom"/>
</dbReference>
<evidence type="ECO:0000256" key="8">
    <source>
        <dbReference type="ARBA" id="ARBA00022989"/>
    </source>
</evidence>
<dbReference type="SFLD" id="SFLDS00003">
    <property type="entry name" value="Haloacid_Dehalogenase"/>
    <property type="match status" value="1"/>
</dbReference>
<evidence type="ECO:0000256" key="5">
    <source>
        <dbReference type="ARBA" id="ARBA00022840"/>
    </source>
</evidence>
<dbReference type="GO" id="GO:0019829">
    <property type="term" value="F:ATPase-coupled monoatomic cation transmembrane transporter activity"/>
    <property type="evidence" value="ECO:0007669"/>
    <property type="project" value="TreeGrafter"/>
</dbReference>
<dbReference type="Gene3D" id="3.40.1110.10">
    <property type="entry name" value="Calcium-transporting ATPase, cytoplasmic domain N"/>
    <property type="match status" value="1"/>
</dbReference>
<keyword evidence="7" id="KW-1278">Translocase</keyword>
<dbReference type="GO" id="GO:0016020">
    <property type="term" value="C:membrane"/>
    <property type="evidence" value="ECO:0007669"/>
    <property type="project" value="UniProtKB-SubCell"/>
</dbReference>
<evidence type="ECO:0000256" key="1">
    <source>
        <dbReference type="ARBA" id="ARBA00004141"/>
    </source>
</evidence>